<dbReference type="Gene3D" id="2.60.120.260">
    <property type="entry name" value="Galactose-binding domain-like"/>
    <property type="match status" value="1"/>
</dbReference>
<feature type="compositionally biased region" description="Basic and acidic residues" evidence="16">
    <location>
        <begin position="633"/>
        <end position="644"/>
    </location>
</feature>
<feature type="compositionally biased region" description="Polar residues" evidence="16">
    <location>
        <begin position="618"/>
        <end position="629"/>
    </location>
</feature>
<evidence type="ECO:0000259" key="18">
    <source>
        <dbReference type="PROSITE" id="PS51469"/>
    </source>
</evidence>
<keyword evidence="7 17" id="KW-1133">Transmembrane helix</keyword>
<feature type="compositionally biased region" description="Basic and acidic residues" evidence="16">
    <location>
        <begin position="574"/>
        <end position="588"/>
    </location>
</feature>
<dbReference type="InterPro" id="IPR045120">
    <property type="entry name" value="Suco/Slp1-like"/>
</dbReference>
<evidence type="ECO:0000256" key="11">
    <source>
        <dbReference type="ARBA" id="ARBA00034697"/>
    </source>
</evidence>
<feature type="region of interest" description="Disordered" evidence="16">
    <location>
        <begin position="610"/>
        <end position="782"/>
    </location>
</feature>
<accession>A0A7J5ZAC8</accession>
<feature type="compositionally biased region" description="Basic and acidic residues" evidence="16">
    <location>
        <begin position="744"/>
        <end position="759"/>
    </location>
</feature>
<feature type="region of interest" description="Disordered" evidence="16">
    <location>
        <begin position="511"/>
        <end position="589"/>
    </location>
</feature>
<feature type="non-terminal residue" evidence="19">
    <location>
        <position position="1"/>
    </location>
</feature>
<protein>
    <recommendedName>
        <fullName evidence="13">SUN domain-containing ossification factor</fullName>
    </recommendedName>
    <alternativeName>
        <fullName evidence="15">Membrane protein CH1</fullName>
    </alternativeName>
    <alternativeName>
        <fullName evidence="14">SUN-like protein 1</fullName>
    </alternativeName>
</protein>
<keyword evidence="2" id="KW-0597">Phosphoprotein</keyword>
<evidence type="ECO:0000313" key="20">
    <source>
        <dbReference type="Proteomes" id="UP000518266"/>
    </source>
</evidence>
<comment type="function">
    <text evidence="12">Required for bone modeling during late embryogenesis. Regulates type I collagen synthesis in osteoblasts during their postnatal maturation.</text>
</comment>
<dbReference type="InterPro" id="IPR012919">
    <property type="entry name" value="SUN_dom"/>
</dbReference>
<dbReference type="PANTHER" id="PTHR12953">
    <property type="entry name" value="MEMBRANE PROTEIN CH1 RELATED"/>
    <property type="match status" value="1"/>
</dbReference>
<evidence type="ECO:0000256" key="10">
    <source>
        <dbReference type="ARBA" id="ARBA00023180"/>
    </source>
</evidence>
<keyword evidence="5" id="KW-0256">Endoplasmic reticulum</keyword>
<dbReference type="GO" id="GO:0001503">
    <property type="term" value="P:ossification"/>
    <property type="evidence" value="ECO:0007669"/>
    <property type="project" value="UniProtKB-KW"/>
</dbReference>
<proteinExistence type="predicted"/>
<evidence type="ECO:0000256" key="15">
    <source>
        <dbReference type="ARBA" id="ARBA00081911"/>
    </source>
</evidence>
<evidence type="ECO:0000256" key="7">
    <source>
        <dbReference type="ARBA" id="ARBA00022989"/>
    </source>
</evidence>
<comment type="subcellular location">
    <subcellularLocation>
        <location evidence="11">Rough endoplasmic reticulum membrane</location>
        <topology evidence="11">Single-pass type I membrane protein</topology>
    </subcellularLocation>
</comment>
<dbReference type="GO" id="GO:0030867">
    <property type="term" value="C:rough endoplasmic reticulum membrane"/>
    <property type="evidence" value="ECO:0007669"/>
    <property type="project" value="UniProtKB-SubCell"/>
</dbReference>
<evidence type="ECO:0000256" key="2">
    <source>
        <dbReference type="ARBA" id="ARBA00022553"/>
    </source>
</evidence>
<dbReference type="OrthoDB" id="266334at2759"/>
<feature type="compositionally biased region" description="Polar residues" evidence="16">
    <location>
        <begin position="126"/>
        <end position="153"/>
    </location>
</feature>
<keyword evidence="8" id="KW-0175">Coiled coil</keyword>
<organism evidence="19 20">
    <name type="scientific">Dissostichus mawsoni</name>
    <name type="common">Antarctic cod</name>
    <dbReference type="NCBI Taxonomy" id="36200"/>
    <lineage>
        <taxon>Eukaryota</taxon>
        <taxon>Metazoa</taxon>
        <taxon>Chordata</taxon>
        <taxon>Craniata</taxon>
        <taxon>Vertebrata</taxon>
        <taxon>Euteleostomi</taxon>
        <taxon>Actinopterygii</taxon>
        <taxon>Neopterygii</taxon>
        <taxon>Teleostei</taxon>
        <taxon>Neoteleostei</taxon>
        <taxon>Acanthomorphata</taxon>
        <taxon>Eupercaria</taxon>
        <taxon>Perciformes</taxon>
        <taxon>Notothenioidei</taxon>
        <taxon>Nototheniidae</taxon>
        <taxon>Dissostichus</taxon>
    </lineage>
</organism>
<keyword evidence="1" id="KW-0217">Developmental protein</keyword>
<evidence type="ECO:0000256" key="4">
    <source>
        <dbReference type="ARBA" id="ARBA00022729"/>
    </source>
</evidence>
<evidence type="ECO:0000256" key="14">
    <source>
        <dbReference type="ARBA" id="ARBA00075366"/>
    </source>
</evidence>
<feature type="compositionally biased region" description="Polar residues" evidence="16">
    <location>
        <begin position="843"/>
        <end position="857"/>
    </location>
</feature>
<keyword evidence="6" id="KW-0892">Osteogenesis</keyword>
<evidence type="ECO:0000313" key="19">
    <source>
        <dbReference type="EMBL" id="KAF3858656.1"/>
    </source>
</evidence>
<feature type="region of interest" description="Disordered" evidence="16">
    <location>
        <begin position="824"/>
        <end position="857"/>
    </location>
</feature>
<feature type="compositionally biased region" description="Acidic residues" evidence="16">
    <location>
        <begin position="107"/>
        <end position="125"/>
    </location>
</feature>
<dbReference type="GO" id="GO:0034975">
    <property type="term" value="P:protein folding in endoplasmic reticulum"/>
    <property type="evidence" value="ECO:0007669"/>
    <property type="project" value="TreeGrafter"/>
</dbReference>
<evidence type="ECO:0000256" key="1">
    <source>
        <dbReference type="ARBA" id="ARBA00022473"/>
    </source>
</evidence>
<sequence length="1258" mass="139667">MSRQERDEDDTNVMARCVSVAMCSCGTLVAMSVARRRSGRLRGPCPHRTSVEESLIFPVQSLSDNEKWMEDDRQKRMRRRKSVSDDAAEVADVAAPEVVDSDPPPADCEELEDEKEGEGEEDNPFDNESSPPIVLENTSNVHTAGTNTHTDQALSPPAAHGTEHLETNTSHELEEQDPSPPAITGTDSSASSKDPEDIPTFDEWSRKMMEMENGKTRSTHTSNNGAPPVVKKVQKNFNNYASVECGAKILGSNPEAKSTSAILRENMDMYMLNPCSNKIWFIIELCEPIQVKQLDIANFELFSSTPKDFLVSISDRYPTNKWLKLGTFHARDERTVQSFPLDEHLYAKYVKMFTKYIKVELVSHFGSEHFCPLSLIRVFGTSMVEEYEEIADPAERPDDQDDDLDDPAGYTPGEAELSNNLIGSAKGKYSNFDCKMIPPSNVDRCIDSALYIFSSDVILNMVNNIAVNVLGGGQEMQGNISSLEVNTTEPSPILETTSQTTDLTIVPQSEVEDILPDPDSPATEAPSSETPTAETIEQELPPVEENIIVPLEKKEEEHISSTITLLDKEEEPDEEKKDERQQRSRSTEYLHQQCAVLLSRKRQCQTVNRKQVIPPIQTPSWQLPLSPSVSPEPHIEEHQPHEEEQASEQEPESGAETPGTDEESHKESMSEPSLLEPSQTSILPTVADSSPAKPTPIVETPQMSSEEPEKSQDVLDEEKIEPSYSLTSSIFVKPSMDDASVAPTEEKSDVEASKTEIKAPIETQDTTDESQVLQPIPSPHLDPDPPIVPEGGDIEAQDSVIKLEPSGGHVVVTETKLYDFAEDFSSSSSGGKPAVSDIYAETPNGTEPNGNPVHGSSQKESVFMRLNNRIKALEMNMSLSGRYLEQLSQRYRKQMDEMQKAFNQTIIKLQNTSRIAEEQDQRQTDSIQVLQGQLENVTQLVLNLSVRVSQLQSDVSDRQNYLLLSLLLCLCLGLLLCANHCRFSDDPPTSEPEPPPSKSYTFCCPERQFSSCGETGLKRSASYPLIQSLIAEGTFLQHERRRRKMKPLEKVETLKPSFHAATELCNGAVVCNGVPVSTHPIPFTKRLLQPMFRDSPSEGSSEGSSHSDDPSFCGITTACNRICDGLPQPRTRAEKRALRRGRPKPSCAVVDLIQVPRRGRADEMPISTIHDLMKRHTEQRSGTYGVNVPLSGPDIASTFQEQAKHFFCCQFTTDFLDFEYLSLRGLPKMKAGGKRINVGLALESQHGYVTLRTGLIIT</sequence>
<evidence type="ECO:0000256" key="9">
    <source>
        <dbReference type="ARBA" id="ARBA00023136"/>
    </source>
</evidence>
<keyword evidence="10" id="KW-0325">Glycoprotein</keyword>
<dbReference type="EMBL" id="JAAKFY010000004">
    <property type="protein sequence ID" value="KAF3858656.1"/>
    <property type="molecule type" value="Genomic_DNA"/>
</dbReference>
<keyword evidence="9 17" id="KW-0472">Membrane</keyword>
<name>A0A7J5ZAC8_DISMA</name>
<keyword evidence="4" id="KW-0732">Signal</keyword>
<reference evidence="19 20" key="1">
    <citation type="submission" date="2020-03" db="EMBL/GenBank/DDBJ databases">
        <title>Dissostichus mawsoni Genome sequencing and assembly.</title>
        <authorList>
            <person name="Park H."/>
        </authorList>
    </citation>
    <scope>NUCLEOTIDE SEQUENCE [LARGE SCALE GENOMIC DNA]</scope>
    <source>
        <strain evidence="19">DM0001</strain>
        <tissue evidence="19">Muscle</tissue>
    </source>
</reference>
<dbReference type="PANTHER" id="PTHR12953:SF0">
    <property type="entry name" value="SUN DOMAIN-CONTAINING OSSIFICATION FACTOR"/>
    <property type="match status" value="1"/>
</dbReference>
<evidence type="ECO:0000256" key="5">
    <source>
        <dbReference type="ARBA" id="ARBA00022824"/>
    </source>
</evidence>
<keyword evidence="20" id="KW-1185">Reference proteome</keyword>
<feature type="compositionally biased region" description="Polar residues" evidence="16">
    <location>
        <begin position="525"/>
        <end position="535"/>
    </location>
</feature>
<dbReference type="FunFam" id="2.60.120.260:FF:000024">
    <property type="entry name" value="SUN domain containing ossification factor"/>
    <property type="match status" value="1"/>
</dbReference>
<evidence type="ECO:0000256" key="12">
    <source>
        <dbReference type="ARBA" id="ARBA00055064"/>
    </source>
</evidence>
<evidence type="ECO:0000256" key="13">
    <source>
        <dbReference type="ARBA" id="ARBA00067685"/>
    </source>
</evidence>
<feature type="region of interest" description="Disordered" evidence="16">
    <location>
        <begin position="391"/>
        <end position="417"/>
    </location>
</feature>
<feature type="compositionally biased region" description="Acidic residues" evidence="16">
    <location>
        <begin position="391"/>
        <end position="406"/>
    </location>
</feature>
<dbReference type="PROSITE" id="PS51469">
    <property type="entry name" value="SUN"/>
    <property type="match status" value="1"/>
</dbReference>
<feature type="region of interest" description="Disordered" evidence="16">
    <location>
        <begin position="67"/>
        <end position="200"/>
    </location>
</feature>
<dbReference type="AlphaFoldDB" id="A0A7J5ZAC8"/>
<dbReference type="Proteomes" id="UP000518266">
    <property type="component" value="Unassembled WGS sequence"/>
</dbReference>
<feature type="compositionally biased region" description="Basic and acidic residues" evidence="16">
    <location>
        <begin position="161"/>
        <end position="173"/>
    </location>
</feature>
<keyword evidence="3 17" id="KW-0812">Transmembrane</keyword>
<evidence type="ECO:0000256" key="16">
    <source>
        <dbReference type="SAM" id="MobiDB-lite"/>
    </source>
</evidence>
<dbReference type="GO" id="GO:0046850">
    <property type="term" value="P:regulation of bone remodeling"/>
    <property type="evidence" value="ECO:0007669"/>
    <property type="project" value="TreeGrafter"/>
</dbReference>
<evidence type="ECO:0000256" key="6">
    <source>
        <dbReference type="ARBA" id="ARBA00022855"/>
    </source>
</evidence>
<feature type="transmembrane region" description="Helical" evidence="17">
    <location>
        <begin position="13"/>
        <end position="34"/>
    </location>
</feature>
<gene>
    <name evidence="19" type="ORF">F7725_011857</name>
</gene>
<comment type="caution">
    <text evidence="19">The sequence shown here is derived from an EMBL/GenBank/DDBJ whole genome shotgun (WGS) entry which is preliminary data.</text>
</comment>
<dbReference type="Pfam" id="PF07738">
    <property type="entry name" value="Sad1_UNC"/>
    <property type="match status" value="1"/>
</dbReference>
<feature type="domain" description="SUN" evidence="18">
    <location>
        <begin position="213"/>
        <end position="383"/>
    </location>
</feature>
<evidence type="ECO:0000256" key="8">
    <source>
        <dbReference type="ARBA" id="ARBA00023054"/>
    </source>
</evidence>
<evidence type="ECO:0000256" key="3">
    <source>
        <dbReference type="ARBA" id="ARBA00022692"/>
    </source>
</evidence>
<evidence type="ECO:0000256" key="17">
    <source>
        <dbReference type="SAM" id="Phobius"/>
    </source>
</evidence>